<dbReference type="InterPro" id="IPR019887">
    <property type="entry name" value="Tscrpt_reg_AsnC/Lrp_C"/>
</dbReference>
<dbReference type="Proteomes" id="UP000186736">
    <property type="component" value="Unassembled WGS sequence"/>
</dbReference>
<keyword evidence="2" id="KW-0238">DNA-binding</keyword>
<dbReference type="SMART" id="SM00344">
    <property type="entry name" value="HTH_ASNC"/>
    <property type="match status" value="1"/>
</dbReference>
<comment type="caution">
    <text evidence="5">The sequence shown here is derived from an EMBL/GenBank/DDBJ whole genome shotgun (WGS) entry which is preliminary data.</text>
</comment>
<protein>
    <recommendedName>
        <fullName evidence="4">HTH asnC-type domain-containing protein</fullName>
    </recommendedName>
</protein>
<evidence type="ECO:0000256" key="3">
    <source>
        <dbReference type="ARBA" id="ARBA00023163"/>
    </source>
</evidence>
<keyword evidence="3" id="KW-0804">Transcription</keyword>
<name>A0A1Q9QW01_PSEPU</name>
<dbReference type="Pfam" id="PF01037">
    <property type="entry name" value="AsnC_trans_reg"/>
    <property type="match status" value="1"/>
</dbReference>
<dbReference type="InterPro" id="IPR011008">
    <property type="entry name" value="Dimeric_a/b-barrel"/>
</dbReference>
<proteinExistence type="predicted"/>
<evidence type="ECO:0000313" key="5">
    <source>
        <dbReference type="EMBL" id="OLS59330.1"/>
    </source>
</evidence>
<dbReference type="PROSITE" id="PS00519">
    <property type="entry name" value="HTH_ASNC_1"/>
    <property type="match status" value="1"/>
</dbReference>
<dbReference type="GO" id="GO:0005829">
    <property type="term" value="C:cytosol"/>
    <property type="evidence" value="ECO:0007669"/>
    <property type="project" value="TreeGrafter"/>
</dbReference>
<dbReference type="InterPro" id="IPR036388">
    <property type="entry name" value="WH-like_DNA-bd_sf"/>
</dbReference>
<evidence type="ECO:0000256" key="2">
    <source>
        <dbReference type="ARBA" id="ARBA00023125"/>
    </source>
</evidence>
<evidence type="ECO:0000256" key="1">
    <source>
        <dbReference type="ARBA" id="ARBA00023015"/>
    </source>
</evidence>
<dbReference type="GO" id="GO:0006355">
    <property type="term" value="P:regulation of DNA-templated transcription"/>
    <property type="evidence" value="ECO:0007669"/>
    <property type="project" value="UniProtKB-ARBA"/>
</dbReference>
<dbReference type="PANTHER" id="PTHR30154:SF34">
    <property type="entry name" value="TRANSCRIPTIONAL REGULATOR AZLB"/>
    <property type="match status" value="1"/>
</dbReference>
<dbReference type="SUPFAM" id="SSF54909">
    <property type="entry name" value="Dimeric alpha+beta barrel"/>
    <property type="match status" value="1"/>
</dbReference>
<dbReference type="InterPro" id="IPR011991">
    <property type="entry name" value="ArsR-like_HTH"/>
</dbReference>
<dbReference type="Gene3D" id="3.30.70.920">
    <property type="match status" value="1"/>
</dbReference>
<organism evidence="5 6">
    <name type="scientific">Pseudomonas putida</name>
    <name type="common">Arthrobacter siderocapsulatus</name>
    <dbReference type="NCBI Taxonomy" id="303"/>
    <lineage>
        <taxon>Bacteria</taxon>
        <taxon>Pseudomonadati</taxon>
        <taxon>Pseudomonadota</taxon>
        <taxon>Gammaproteobacteria</taxon>
        <taxon>Pseudomonadales</taxon>
        <taxon>Pseudomonadaceae</taxon>
        <taxon>Pseudomonas</taxon>
    </lineage>
</organism>
<dbReference type="InterPro" id="IPR000485">
    <property type="entry name" value="AsnC-type_HTH_dom"/>
</dbReference>
<keyword evidence="1" id="KW-0805">Transcription regulation</keyword>
<dbReference type="InterPro" id="IPR036390">
    <property type="entry name" value="WH_DNA-bd_sf"/>
</dbReference>
<dbReference type="CDD" id="cd00090">
    <property type="entry name" value="HTH_ARSR"/>
    <property type="match status" value="1"/>
</dbReference>
<dbReference type="Gene3D" id="1.10.10.10">
    <property type="entry name" value="Winged helix-like DNA-binding domain superfamily/Winged helix DNA-binding domain"/>
    <property type="match status" value="1"/>
</dbReference>
<dbReference type="Pfam" id="PF13412">
    <property type="entry name" value="HTH_24"/>
    <property type="match status" value="1"/>
</dbReference>
<dbReference type="GO" id="GO:0043200">
    <property type="term" value="P:response to amino acid"/>
    <property type="evidence" value="ECO:0007669"/>
    <property type="project" value="TreeGrafter"/>
</dbReference>
<evidence type="ECO:0000259" key="4">
    <source>
        <dbReference type="PROSITE" id="PS50956"/>
    </source>
</evidence>
<dbReference type="EMBL" id="MKZO01000073">
    <property type="protein sequence ID" value="OLS59330.1"/>
    <property type="molecule type" value="Genomic_DNA"/>
</dbReference>
<reference evidence="5 6" key="1">
    <citation type="submission" date="2016-10" db="EMBL/GenBank/DDBJ databases">
        <title>Genome Sequence of Pseudomonas putida GM4FR.</title>
        <authorList>
            <person name="Poehlein A."/>
            <person name="Wemheuer F."/>
            <person name="Hollensteiner J."/>
            <person name="Wemheuer B."/>
        </authorList>
    </citation>
    <scope>NUCLEOTIDE SEQUENCE [LARGE SCALE GENOMIC DNA]</scope>
    <source>
        <strain evidence="5 6">GM4FR</strain>
    </source>
</reference>
<dbReference type="InterPro" id="IPR019888">
    <property type="entry name" value="Tscrpt_reg_AsnC-like"/>
</dbReference>
<evidence type="ECO:0000313" key="6">
    <source>
        <dbReference type="Proteomes" id="UP000186736"/>
    </source>
</evidence>
<gene>
    <name evidence="5" type="ORF">PSEMO_58400</name>
</gene>
<feature type="domain" description="HTH asnC-type" evidence="4">
    <location>
        <begin position="17"/>
        <end position="78"/>
    </location>
</feature>
<dbReference type="PRINTS" id="PR00033">
    <property type="entry name" value="HTHASNC"/>
</dbReference>
<dbReference type="PANTHER" id="PTHR30154">
    <property type="entry name" value="LEUCINE-RESPONSIVE REGULATORY PROTEIN"/>
    <property type="match status" value="1"/>
</dbReference>
<accession>A0A1Q9QW01</accession>
<sequence>MKFHDPAKAGQILPNALDRTDRALLGALQDNARLTISELADSVALTTSPCWRRVKLLEESGHITGYQAILSPKALGFGVTAFVSIMMDSHTKEIARAFEQRLMEIPEIVACHNISGRYDFLLEVLARDLESFGEFARETLQSLPGVKEIYSSFSYKAVKEKRVIPVSEKHI</sequence>
<dbReference type="SUPFAM" id="SSF46785">
    <property type="entry name" value="Winged helix' DNA-binding domain"/>
    <property type="match status" value="1"/>
</dbReference>
<dbReference type="PROSITE" id="PS50956">
    <property type="entry name" value="HTH_ASNC_2"/>
    <property type="match status" value="1"/>
</dbReference>
<dbReference type="InterPro" id="IPR019885">
    <property type="entry name" value="Tscrpt_reg_HTH_AsnC-type_CS"/>
</dbReference>
<dbReference type="AlphaFoldDB" id="A0A1Q9QW01"/>
<dbReference type="GO" id="GO:0043565">
    <property type="term" value="F:sequence-specific DNA binding"/>
    <property type="evidence" value="ECO:0007669"/>
    <property type="project" value="InterPro"/>
</dbReference>